<gene>
    <name evidence="1" type="ORF">AVEN_19152_1</name>
</gene>
<comment type="caution">
    <text evidence="1">The sequence shown here is derived from an EMBL/GenBank/DDBJ whole genome shotgun (WGS) entry which is preliminary data.</text>
</comment>
<dbReference type="OrthoDB" id="6470724at2759"/>
<reference evidence="1 2" key="1">
    <citation type="journal article" date="2019" name="Sci. Rep.">
        <title>Orb-weaving spider Araneus ventricosus genome elucidates the spidroin gene catalogue.</title>
        <authorList>
            <person name="Kono N."/>
            <person name="Nakamura H."/>
            <person name="Ohtoshi R."/>
            <person name="Moran D.A.P."/>
            <person name="Shinohara A."/>
            <person name="Yoshida Y."/>
            <person name="Fujiwara M."/>
            <person name="Mori M."/>
            <person name="Tomita M."/>
            <person name="Arakawa K."/>
        </authorList>
    </citation>
    <scope>NUCLEOTIDE SEQUENCE [LARGE SCALE GENOMIC DNA]</scope>
</reference>
<name>A0A4Y2PX99_ARAVE</name>
<dbReference type="AlphaFoldDB" id="A0A4Y2PX99"/>
<evidence type="ECO:0000313" key="1">
    <source>
        <dbReference type="EMBL" id="GBN54887.1"/>
    </source>
</evidence>
<evidence type="ECO:0000313" key="2">
    <source>
        <dbReference type="Proteomes" id="UP000499080"/>
    </source>
</evidence>
<dbReference type="EMBL" id="BGPR01012168">
    <property type="protein sequence ID" value="GBN54887.1"/>
    <property type="molecule type" value="Genomic_DNA"/>
</dbReference>
<organism evidence="1 2">
    <name type="scientific">Araneus ventricosus</name>
    <name type="common">Orbweaver spider</name>
    <name type="synonym">Epeira ventricosa</name>
    <dbReference type="NCBI Taxonomy" id="182803"/>
    <lineage>
        <taxon>Eukaryota</taxon>
        <taxon>Metazoa</taxon>
        <taxon>Ecdysozoa</taxon>
        <taxon>Arthropoda</taxon>
        <taxon>Chelicerata</taxon>
        <taxon>Arachnida</taxon>
        <taxon>Araneae</taxon>
        <taxon>Araneomorphae</taxon>
        <taxon>Entelegynae</taxon>
        <taxon>Araneoidea</taxon>
        <taxon>Araneidae</taxon>
        <taxon>Araneus</taxon>
    </lineage>
</organism>
<protein>
    <submittedName>
        <fullName evidence="1">Uncharacterized protein</fullName>
    </submittedName>
</protein>
<proteinExistence type="predicted"/>
<sequence>MVKATMGYRYHQRYEGKSLTLQFRLYKILWLAVSSTVGIRVECRHHLQSVCLQDVVLVEQTDENRMGLSLVSQCYSVYLTA</sequence>
<accession>A0A4Y2PX99</accession>
<keyword evidence="2" id="KW-1185">Reference proteome</keyword>
<dbReference type="Proteomes" id="UP000499080">
    <property type="component" value="Unassembled WGS sequence"/>
</dbReference>